<sequence length="380" mass="43265">MKIFAHVVEKYELNHQYDEIIKLCDLVIEKMSESIKSGELEVQERASTSLMIMKIVQDEITAKMNENCSRIDNDEPSEGRTEDPEATVASELLSLFSGELNPVAPKAQKKVPVPEGLDLDAWINEPIEEESDSDSEPEITENLFREARRHEQQNNPHYLKSISTENSSGNGNDVIENIPVAEIALNVPLKVIGQKRSDKYFNTRSEKKKSKKKSKKKHRTESSSDENANEGPIVEIKRDMELPEGATLSDSDSDHAHQDDPHRALDIDLDLPAYDYNVKTEPEKKAAKEKEKHTKKKTDKDKSSKKKSHKRKEKSNGEQKESLLVIDNETNEKELTIKKVKKDKKERKRPKTKENKSKSKKQSSGYEEALGISTPSKEFQ</sequence>
<evidence type="ECO:0000256" key="2">
    <source>
        <dbReference type="ARBA" id="ARBA00006613"/>
    </source>
</evidence>
<proteinExistence type="inferred from homology"/>
<keyword evidence="5" id="KW-0653">Protein transport</keyword>
<evidence type="ECO:0000256" key="6">
    <source>
        <dbReference type="ARBA" id="ARBA00023136"/>
    </source>
</evidence>
<evidence type="ECO:0000256" key="7">
    <source>
        <dbReference type="SAM" id="MobiDB-lite"/>
    </source>
</evidence>
<feature type="compositionally biased region" description="Basic residues" evidence="7">
    <location>
        <begin position="338"/>
        <end position="351"/>
    </location>
</feature>
<feature type="compositionally biased region" description="Basic and acidic residues" evidence="7">
    <location>
        <begin position="278"/>
        <end position="302"/>
    </location>
</feature>
<reference evidence="9" key="1">
    <citation type="journal article" date="2023" name="Insect Mol. Biol.">
        <title>Genome sequencing provides insights into the evolution of gene families encoding plant cell wall-degrading enzymes in longhorned beetles.</title>
        <authorList>
            <person name="Shin N.R."/>
            <person name="Okamura Y."/>
            <person name="Kirsch R."/>
            <person name="Pauchet Y."/>
        </authorList>
    </citation>
    <scope>NUCLEOTIDE SEQUENCE</scope>
    <source>
        <strain evidence="9">MMC_N1</strain>
    </source>
</reference>
<keyword evidence="6" id="KW-0472">Membrane</keyword>
<protein>
    <recommendedName>
        <fullName evidence="8">AP-3 complex subunit delta domain-containing protein</fullName>
    </recommendedName>
</protein>
<name>A0ABQ9K1D9_9CUCU</name>
<feature type="compositionally biased region" description="Basic and acidic residues" evidence="7">
    <location>
        <begin position="252"/>
        <end position="266"/>
    </location>
</feature>
<keyword evidence="3" id="KW-0813">Transport</keyword>
<evidence type="ECO:0000256" key="1">
    <source>
        <dbReference type="ARBA" id="ARBA00004308"/>
    </source>
</evidence>
<evidence type="ECO:0000313" key="9">
    <source>
        <dbReference type="EMBL" id="KAJ8984105.1"/>
    </source>
</evidence>
<dbReference type="InterPro" id="IPR017105">
    <property type="entry name" value="AP3_complex_dsu"/>
</dbReference>
<dbReference type="SMART" id="SM01354">
    <property type="entry name" value="BLVR"/>
    <property type="match status" value="1"/>
</dbReference>
<feature type="compositionally biased region" description="Basic residues" evidence="7">
    <location>
        <begin position="206"/>
        <end position="219"/>
    </location>
</feature>
<organism evidence="9 10">
    <name type="scientific">Molorchus minor</name>
    <dbReference type="NCBI Taxonomy" id="1323400"/>
    <lineage>
        <taxon>Eukaryota</taxon>
        <taxon>Metazoa</taxon>
        <taxon>Ecdysozoa</taxon>
        <taxon>Arthropoda</taxon>
        <taxon>Hexapoda</taxon>
        <taxon>Insecta</taxon>
        <taxon>Pterygota</taxon>
        <taxon>Neoptera</taxon>
        <taxon>Endopterygota</taxon>
        <taxon>Coleoptera</taxon>
        <taxon>Polyphaga</taxon>
        <taxon>Cucujiformia</taxon>
        <taxon>Chrysomeloidea</taxon>
        <taxon>Cerambycidae</taxon>
        <taxon>Lamiinae</taxon>
        <taxon>Monochamini</taxon>
        <taxon>Molorchus</taxon>
    </lineage>
</organism>
<dbReference type="Proteomes" id="UP001162164">
    <property type="component" value="Unassembled WGS sequence"/>
</dbReference>
<feature type="region of interest" description="Disordered" evidence="7">
    <location>
        <begin position="197"/>
        <end position="380"/>
    </location>
</feature>
<keyword evidence="4" id="KW-0677">Repeat</keyword>
<evidence type="ECO:0000259" key="8">
    <source>
        <dbReference type="SMART" id="SM01354"/>
    </source>
</evidence>
<evidence type="ECO:0000256" key="5">
    <source>
        <dbReference type="ARBA" id="ARBA00022927"/>
    </source>
</evidence>
<feature type="region of interest" description="Disordered" evidence="7">
    <location>
        <begin position="150"/>
        <end position="170"/>
    </location>
</feature>
<feature type="domain" description="AP-3 complex subunit delta" evidence="8">
    <location>
        <begin position="134"/>
        <end position="270"/>
    </location>
</feature>
<gene>
    <name evidence="9" type="ORF">NQ317_017314</name>
</gene>
<accession>A0ABQ9K1D9</accession>
<evidence type="ECO:0000256" key="3">
    <source>
        <dbReference type="ARBA" id="ARBA00022448"/>
    </source>
</evidence>
<evidence type="ECO:0000313" key="10">
    <source>
        <dbReference type="Proteomes" id="UP001162164"/>
    </source>
</evidence>
<feature type="compositionally biased region" description="Basic residues" evidence="7">
    <location>
        <begin position="303"/>
        <end position="313"/>
    </location>
</feature>
<comment type="similarity">
    <text evidence="2">Belongs to the adaptor complexes large subunit family.</text>
</comment>
<dbReference type="InterPro" id="IPR010474">
    <property type="entry name" value="AP3D_dom_metazoa"/>
</dbReference>
<dbReference type="PANTHER" id="PTHR22781:SF12">
    <property type="entry name" value="AP-3 COMPLEX SUBUNIT DELTA-1"/>
    <property type="match status" value="1"/>
</dbReference>
<feature type="compositionally biased region" description="Polar residues" evidence="7">
    <location>
        <begin position="153"/>
        <end position="170"/>
    </location>
</feature>
<comment type="caution">
    <text evidence="9">The sequence shown here is derived from an EMBL/GenBank/DDBJ whole genome shotgun (WGS) entry which is preliminary data.</text>
</comment>
<comment type="subcellular location">
    <subcellularLocation>
        <location evidence="1">Endomembrane system</location>
    </subcellularLocation>
</comment>
<evidence type="ECO:0000256" key="4">
    <source>
        <dbReference type="ARBA" id="ARBA00022737"/>
    </source>
</evidence>
<keyword evidence="10" id="KW-1185">Reference proteome</keyword>
<dbReference type="EMBL" id="JAPWTJ010000046">
    <property type="protein sequence ID" value="KAJ8984105.1"/>
    <property type="molecule type" value="Genomic_DNA"/>
</dbReference>
<dbReference type="PANTHER" id="PTHR22781">
    <property type="entry name" value="DELTA ADAPTIN-RELATED"/>
    <property type="match status" value="1"/>
</dbReference>
<dbReference type="Pfam" id="PF06375">
    <property type="entry name" value="AP3D1"/>
    <property type="match status" value="1"/>
</dbReference>